<accession>A0A2G5VCT5</accession>
<protein>
    <submittedName>
        <fullName evidence="2">Uncharacterized protein</fullName>
    </submittedName>
</protein>
<keyword evidence="3" id="KW-1185">Reference proteome</keyword>
<dbReference type="Pfam" id="PF12078">
    <property type="entry name" value="DUF3557"/>
    <property type="match status" value="2"/>
</dbReference>
<dbReference type="AlphaFoldDB" id="A0A2G5VCT5"/>
<evidence type="ECO:0000256" key="1">
    <source>
        <dbReference type="SAM" id="MobiDB-lite"/>
    </source>
</evidence>
<dbReference type="PANTHER" id="PTHR31379:SF1">
    <property type="entry name" value="F-BOX C PROTEIN-RELATED"/>
    <property type="match status" value="1"/>
</dbReference>
<comment type="caution">
    <text evidence="2">The sequence shown here is derived from an EMBL/GenBank/DDBJ whole genome shotgun (WGS) entry which is preliminary data.</text>
</comment>
<dbReference type="PANTHER" id="PTHR31379">
    <property type="entry name" value="F-BOX C PROTEIN-RELATED-RELATED"/>
    <property type="match status" value="1"/>
</dbReference>
<feature type="compositionally biased region" description="Basic and acidic residues" evidence="1">
    <location>
        <begin position="152"/>
        <end position="165"/>
    </location>
</feature>
<organism evidence="2 3">
    <name type="scientific">Caenorhabditis nigoni</name>
    <dbReference type="NCBI Taxonomy" id="1611254"/>
    <lineage>
        <taxon>Eukaryota</taxon>
        <taxon>Metazoa</taxon>
        <taxon>Ecdysozoa</taxon>
        <taxon>Nematoda</taxon>
        <taxon>Chromadorea</taxon>
        <taxon>Rhabditida</taxon>
        <taxon>Rhabditina</taxon>
        <taxon>Rhabditomorpha</taxon>
        <taxon>Rhabditoidea</taxon>
        <taxon>Rhabditidae</taxon>
        <taxon>Peloderinae</taxon>
        <taxon>Caenorhabditis</taxon>
    </lineage>
</organism>
<evidence type="ECO:0000313" key="3">
    <source>
        <dbReference type="Proteomes" id="UP000230233"/>
    </source>
</evidence>
<dbReference type="OrthoDB" id="5889481at2759"/>
<evidence type="ECO:0000313" key="2">
    <source>
        <dbReference type="EMBL" id="PIC49376.1"/>
    </source>
</evidence>
<reference evidence="3" key="1">
    <citation type="submission" date="2017-10" db="EMBL/GenBank/DDBJ databases">
        <title>Rapid genome shrinkage in a self-fertile nematode reveals novel sperm competition proteins.</title>
        <authorList>
            <person name="Yin D."/>
            <person name="Schwarz E.M."/>
            <person name="Thomas C.G."/>
            <person name="Felde R.L."/>
            <person name="Korf I.F."/>
            <person name="Cutter A.D."/>
            <person name="Schartner C.M."/>
            <person name="Ralston E.J."/>
            <person name="Meyer B.J."/>
            <person name="Haag E.S."/>
        </authorList>
    </citation>
    <scope>NUCLEOTIDE SEQUENCE [LARGE SCALE GENOMIC DNA]</scope>
    <source>
        <strain evidence="3">JU1422</strain>
    </source>
</reference>
<feature type="region of interest" description="Disordered" evidence="1">
    <location>
        <begin position="152"/>
        <end position="173"/>
    </location>
</feature>
<dbReference type="Proteomes" id="UP000230233">
    <property type="component" value="Chromosome II"/>
</dbReference>
<gene>
    <name evidence="2" type="primary">Cnig_chr_II.g8005</name>
    <name evidence="2" type="ORF">B9Z55_008005</name>
</gene>
<dbReference type="InterPro" id="IPR021942">
    <property type="entry name" value="DUF3557"/>
</dbReference>
<sequence>MYWNYFLERVENFKIYRLPVDLKIHAEVLESSGFSFSFDELDVISTILGPKPLKEFSTKLDNYEIFTHPIILNSEKLVLHSGRVHFNLQRINHRHIHLKDYDQQVLINHMNVWITNNNEIGMEFSGDIETDRVGNHIDSVNTIKEMMHSKMRESGGSKVKADKRQSIASQSPKFRRAEKSLPLHLDTLRIAVDGIRLNKNKYYLRRCISNQKNVPHKQLVPWDLNNQHEVLPGDFCVGYPQDYIFKANYRVENLPVPWKTELQMKSRNPWRDATLGYLTPAYDQVPIHIGFKKVVSDLIGNRAMIYTKKLEFQNKELWHGIDQGRESPKIYRLPVDLKIQAEILESCGFSFSYAELDRISSILGPKPLKEFSTRFDNYEIFQHPIVRNSEKLVLYGGRAQFIAQPINHRHIHLRDYYRETLLDHMNVWIRNNNEIGMEFSGDFKVGDSSSYSEELTKDIMNSKMRESGGRIVKADERFPNTLYSISMPRTNAPNIETQFSLLKNGPKLQIYLKIQPSGTAIPE</sequence>
<proteinExistence type="predicted"/>
<dbReference type="EMBL" id="PDUG01000002">
    <property type="protein sequence ID" value="PIC49376.1"/>
    <property type="molecule type" value="Genomic_DNA"/>
</dbReference>
<name>A0A2G5VCT5_9PELO</name>